<dbReference type="PROSITE" id="PS51257">
    <property type="entry name" value="PROKAR_LIPOPROTEIN"/>
    <property type="match status" value="1"/>
</dbReference>
<evidence type="ECO:0000256" key="1">
    <source>
        <dbReference type="SAM" id="MobiDB-lite"/>
    </source>
</evidence>
<feature type="chain" id="PRO_5039262060" evidence="2">
    <location>
        <begin position="23"/>
        <end position="180"/>
    </location>
</feature>
<feature type="signal peptide" evidence="2">
    <location>
        <begin position="1"/>
        <end position="22"/>
    </location>
</feature>
<feature type="compositionally biased region" description="Acidic residues" evidence="1">
    <location>
        <begin position="30"/>
        <end position="62"/>
    </location>
</feature>
<evidence type="ECO:0000313" key="4">
    <source>
        <dbReference type="Proteomes" id="UP000824017"/>
    </source>
</evidence>
<name>A0A9D2D9W4_9FIRM</name>
<reference evidence="3" key="2">
    <citation type="submission" date="2021-04" db="EMBL/GenBank/DDBJ databases">
        <authorList>
            <person name="Gilroy R."/>
        </authorList>
    </citation>
    <scope>NUCLEOTIDE SEQUENCE</scope>
    <source>
        <strain evidence="3">ChiGjej1B1-13045</strain>
    </source>
</reference>
<dbReference type="InterPro" id="IPR032327">
    <property type="entry name" value="DUF4854"/>
</dbReference>
<gene>
    <name evidence="3" type="ORF">H9817_04180</name>
</gene>
<organism evidence="3 4">
    <name type="scientific">Candidatus Mediterraneibacter stercorigallinarum</name>
    <dbReference type="NCBI Taxonomy" id="2838686"/>
    <lineage>
        <taxon>Bacteria</taxon>
        <taxon>Bacillati</taxon>
        <taxon>Bacillota</taxon>
        <taxon>Clostridia</taxon>
        <taxon>Lachnospirales</taxon>
        <taxon>Lachnospiraceae</taxon>
        <taxon>Mediterraneibacter</taxon>
    </lineage>
</organism>
<keyword evidence="2" id="KW-0732">Signal</keyword>
<feature type="region of interest" description="Disordered" evidence="1">
    <location>
        <begin position="30"/>
        <end position="64"/>
    </location>
</feature>
<sequence length="180" mass="18982">MKNLIRKMLLFMCVAMLTFAFTACGNSDDAEPAAVEEEDAESADEDTAGEDAADAEAEDDASDLSATGKYATLEEFINSDEMKEQMETQTAALEGTGLSVELAAEGGKLIYNFTITDPNVAAALDVAALESSLDSQASTYEAIASTIPLAVEVENPSVVVRYLDSTGAELLSKEFVPSAE</sequence>
<dbReference type="Pfam" id="PF16146">
    <property type="entry name" value="DUF4854"/>
    <property type="match status" value="1"/>
</dbReference>
<evidence type="ECO:0000313" key="3">
    <source>
        <dbReference type="EMBL" id="HIZ13102.1"/>
    </source>
</evidence>
<accession>A0A9D2D9W4</accession>
<dbReference type="AlphaFoldDB" id="A0A9D2D9W4"/>
<proteinExistence type="predicted"/>
<evidence type="ECO:0000256" key="2">
    <source>
        <dbReference type="SAM" id="SignalP"/>
    </source>
</evidence>
<comment type="caution">
    <text evidence="3">The sequence shown here is derived from an EMBL/GenBank/DDBJ whole genome shotgun (WGS) entry which is preliminary data.</text>
</comment>
<dbReference type="EMBL" id="DXCD01000108">
    <property type="protein sequence ID" value="HIZ13102.1"/>
    <property type="molecule type" value="Genomic_DNA"/>
</dbReference>
<reference evidence="3" key="1">
    <citation type="journal article" date="2021" name="PeerJ">
        <title>Extensive microbial diversity within the chicken gut microbiome revealed by metagenomics and culture.</title>
        <authorList>
            <person name="Gilroy R."/>
            <person name="Ravi A."/>
            <person name="Getino M."/>
            <person name="Pursley I."/>
            <person name="Horton D.L."/>
            <person name="Alikhan N.F."/>
            <person name="Baker D."/>
            <person name="Gharbi K."/>
            <person name="Hall N."/>
            <person name="Watson M."/>
            <person name="Adriaenssens E.M."/>
            <person name="Foster-Nyarko E."/>
            <person name="Jarju S."/>
            <person name="Secka A."/>
            <person name="Antonio M."/>
            <person name="Oren A."/>
            <person name="Chaudhuri R.R."/>
            <person name="La Ragione R."/>
            <person name="Hildebrand F."/>
            <person name="Pallen M.J."/>
        </authorList>
    </citation>
    <scope>NUCLEOTIDE SEQUENCE</scope>
    <source>
        <strain evidence="3">ChiGjej1B1-13045</strain>
    </source>
</reference>
<dbReference type="Proteomes" id="UP000824017">
    <property type="component" value="Unassembled WGS sequence"/>
</dbReference>
<protein>
    <submittedName>
        <fullName evidence="3">DUF4854 domain-containing protein</fullName>
    </submittedName>
</protein>